<feature type="transmembrane region" description="Helical" evidence="1">
    <location>
        <begin position="86"/>
        <end position="104"/>
    </location>
</feature>
<feature type="transmembrane region" description="Helical" evidence="1">
    <location>
        <begin position="55"/>
        <end position="74"/>
    </location>
</feature>
<keyword evidence="1" id="KW-1133">Transmembrane helix</keyword>
<protein>
    <recommendedName>
        <fullName evidence="4">DUF998 domain-containing protein</fullName>
    </recommendedName>
</protein>
<evidence type="ECO:0000313" key="2">
    <source>
        <dbReference type="EMBL" id="MBP2180912.1"/>
    </source>
</evidence>
<accession>A0ABS4PNA6</accession>
<dbReference type="InterPro" id="IPR009339">
    <property type="entry name" value="DUF998"/>
</dbReference>
<gene>
    <name evidence="2" type="ORF">JOM49_002438</name>
</gene>
<keyword evidence="1" id="KW-0812">Transmembrane</keyword>
<keyword evidence="1" id="KW-0472">Membrane</keyword>
<comment type="caution">
    <text evidence="2">The sequence shown here is derived from an EMBL/GenBank/DDBJ whole genome shotgun (WGS) entry which is preliminary data.</text>
</comment>
<sequence length="209" mass="22586">MRGLRPVRRMAVALLVLAVVAYSAWLWELVVPTGLSVLRSPVDEATARDRPYRDLFRIAEIAAGIMFIVAVPPLNRLAPIHWLSRLSVVAVGVFGVTLIAHALLPLDCAMSVNALCEGTSSSHQAHLVLTEVLTAIYLIGAGSLMVWWPPRWRSVAVVVFLLVAASEVGVHFVEPLAGLATRVQSTAMAVLLVVGAAYLPRAEKLRRVA</sequence>
<dbReference type="RefSeq" id="WP_209664397.1">
    <property type="nucleotide sequence ID" value="NZ_JAGGMS010000001.1"/>
</dbReference>
<evidence type="ECO:0000256" key="1">
    <source>
        <dbReference type="SAM" id="Phobius"/>
    </source>
</evidence>
<dbReference type="EMBL" id="JAGGMS010000001">
    <property type="protein sequence ID" value="MBP2180912.1"/>
    <property type="molecule type" value="Genomic_DNA"/>
</dbReference>
<name>A0ABS4PNA6_9PSEU</name>
<dbReference type="Proteomes" id="UP000741013">
    <property type="component" value="Unassembled WGS sequence"/>
</dbReference>
<evidence type="ECO:0008006" key="4">
    <source>
        <dbReference type="Google" id="ProtNLM"/>
    </source>
</evidence>
<dbReference type="Pfam" id="PF06197">
    <property type="entry name" value="DUF998"/>
    <property type="match status" value="1"/>
</dbReference>
<feature type="transmembrane region" description="Helical" evidence="1">
    <location>
        <begin position="124"/>
        <end position="148"/>
    </location>
</feature>
<evidence type="ECO:0000313" key="3">
    <source>
        <dbReference type="Proteomes" id="UP000741013"/>
    </source>
</evidence>
<organism evidence="2 3">
    <name type="scientific">Amycolatopsis magusensis</name>
    <dbReference type="NCBI Taxonomy" id="882444"/>
    <lineage>
        <taxon>Bacteria</taxon>
        <taxon>Bacillati</taxon>
        <taxon>Actinomycetota</taxon>
        <taxon>Actinomycetes</taxon>
        <taxon>Pseudonocardiales</taxon>
        <taxon>Pseudonocardiaceae</taxon>
        <taxon>Amycolatopsis</taxon>
    </lineage>
</organism>
<feature type="transmembrane region" description="Helical" evidence="1">
    <location>
        <begin position="179"/>
        <end position="199"/>
    </location>
</feature>
<feature type="transmembrane region" description="Helical" evidence="1">
    <location>
        <begin position="155"/>
        <end position="173"/>
    </location>
</feature>
<proteinExistence type="predicted"/>
<reference evidence="2 3" key="1">
    <citation type="submission" date="2021-03" db="EMBL/GenBank/DDBJ databases">
        <title>Sequencing the genomes of 1000 actinobacteria strains.</title>
        <authorList>
            <person name="Klenk H.-P."/>
        </authorList>
    </citation>
    <scope>NUCLEOTIDE SEQUENCE [LARGE SCALE GENOMIC DNA]</scope>
    <source>
        <strain evidence="2 3">DSM 45510</strain>
    </source>
</reference>
<keyword evidence="3" id="KW-1185">Reference proteome</keyword>